<evidence type="ECO:0000256" key="4">
    <source>
        <dbReference type="ARBA" id="ARBA00022989"/>
    </source>
</evidence>
<feature type="transmembrane region" description="Helical" evidence="6">
    <location>
        <begin position="83"/>
        <end position="104"/>
    </location>
</feature>
<evidence type="ECO:0008006" key="9">
    <source>
        <dbReference type="Google" id="ProtNLM"/>
    </source>
</evidence>
<keyword evidence="3 6" id="KW-0812">Transmembrane</keyword>
<evidence type="ECO:0000256" key="2">
    <source>
        <dbReference type="ARBA" id="ARBA00006679"/>
    </source>
</evidence>
<dbReference type="PANTHER" id="PTHR13163:SF2">
    <property type="entry name" value="TRANSMEMBRANE PROTEIN 35B"/>
    <property type="match status" value="1"/>
</dbReference>
<dbReference type="InterPro" id="IPR040399">
    <property type="entry name" value="TMEM35A/B"/>
</dbReference>
<sequence length="140" mass="14950">MANGMHYLTLGMAVLVVTVGILKVAPIDPAHGFMVSKMNEYATVTPLRYIGIQLSGAGFRALIAVLEIAFGSLLAFGRNDWPVVSGFVVLAISTNGLLCQLALREAPADFVAPILIFVLIVVMIFGRNGLLGRRGKLHLS</sequence>
<organism evidence="7 8">
    <name type="scientific">Strongylocentrotus purpuratus</name>
    <name type="common">Purple sea urchin</name>
    <dbReference type="NCBI Taxonomy" id="7668"/>
    <lineage>
        <taxon>Eukaryota</taxon>
        <taxon>Metazoa</taxon>
        <taxon>Echinodermata</taxon>
        <taxon>Eleutherozoa</taxon>
        <taxon>Echinozoa</taxon>
        <taxon>Echinoidea</taxon>
        <taxon>Euechinoidea</taxon>
        <taxon>Echinacea</taxon>
        <taxon>Camarodonta</taxon>
        <taxon>Echinidea</taxon>
        <taxon>Strongylocentrotidae</taxon>
        <taxon>Strongylocentrotus</taxon>
    </lineage>
</organism>
<comment type="similarity">
    <text evidence="2">Belongs to the DoxX family.</text>
</comment>
<name>A0A7M7HJD8_STRPU</name>
<accession>A0A7M7HJD8</accession>
<feature type="transmembrane region" description="Helical" evidence="6">
    <location>
        <begin position="47"/>
        <end position="76"/>
    </location>
</feature>
<feature type="transmembrane region" description="Helical" evidence="6">
    <location>
        <begin position="7"/>
        <end position="27"/>
    </location>
</feature>
<keyword evidence="5 6" id="KW-0472">Membrane</keyword>
<keyword evidence="4 6" id="KW-1133">Transmembrane helix</keyword>
<evidence type="ECO:0000256" key="6">
    <source>
        <dbReference type="SAM" id="Phobius"/>
    </source>
</evidence>
<comment type="subcellular location">
    <subcellularLocation>
        <location evidence="1">Membrane</location>
        <topology evidence="1">Multi-pass membrane protein</topology>
    </subcellularLocation>
</comment>
<dbReference type="GeneID" id="105441052"/>
<dbReference type="Proteomes" id="UP000007110">
    <property type="component" value="Unassembled WGS sequence"/>
</dbReference>
<evidence type="ECO:0000313" key="8">
    <source>
        <dbReference type="Proteomes" id="UP000007110"/>
    </source>
</evidence>
<evidence type="ECO:0000256" key="1">
    <source>
        <dbReference type="ARBA" id="ARBA00004141"/>
    </source>
</evidence>
<dbReference type="PANTHER" id="PTHR13163">
    <property type="entry name" value="SPINAL CORD EXPRESSION PROTEIN 4"/>
    <property type="match status" value="1"/>
</dbReference>
<reference evidence="8" key="1">
    <citation type="submission" date="2015-02" db="EMBL/GenBank/DDBJ databases">
        <title>Genome sequencing for Strongylocentrotus purpuratus.</title>
        <authorList>
            <person name="Murali S."/>
            <person name="Liu Y."/>
            <person name="Vee V."/>
            <person name="English A."/>
            <person name="Wang M."/>
            <person name="Skinner E."/>
            <person name="Han Y."/>
            <person name="Muzny D.M."/>
            <person name="Worley K.C."/>
            <person name="Gibbs R.A."/>
        </authorList>
    </citation>
    <scope>NUCLEOTIDE SEQUENCE</scope>
</reference>
<dbReference type="OMA" id="KMNEYAT"/>
<dbReference type="EnsemblMetazoa" id="XM_011671797">
    <property type="protein sequence ID" value="XP_011670099"/>
    <property type="gene ID" value="LOC105441052"/>
</dbReference>
<dbReference type="KEGG" id="spu:105441052"/>
<protein>
    <recommendedName>
        <fullName evidence="9">DoxX family protein</fullName>
    </recommendedName>
</protein>
<feature type="transmembrane region" description="Helical" evidence="6">
    <location>
        <begin position="110"/>
        <end position="130"/>
    </location>
</feature>
<evidence type="ECO:0000256" key="5">
    <source>
        <dbReference type="ARBA" id="ARBA00023136"/>
    </source>
</evidence>
<dbReference type="GO" id="GO:0016020">
    <property type="term" value="C:membrane"/>
    <property type="evidence" value="ECO:0007669"/>
    <property type="project" value="UniProtKB-SubCell"/>
</dbReference>
<dbReference type="RefSeq" id="XP_011670099.2">
    <property type="nucleotide sequence ID" value="XM_011671797.2"/>
</dbReference>
<evidence type="ECO:0000313" key="7">
    <source>
        <dbReference type="EnsemblMetazoa" id="XP_011670099"/>
    </source>
</evidence>
<dbReference type="OrthoDB" id="432685at2759"/>
<reference evidence="7" key="2">
    <citation type="submission" date="2021-01" db="UniProtKB">
        <authorList>
            <consortium name="EnsemblMetazoa"/>
        </authorList>
    </citation>
    <scope>IDENTIFICATION</scope>
</reference>
<dbReference type="InParanoid" id="A0A7M7HJD8"/>
<evidence type="ECO:0000256" key="3">
    <source>
        <dbReference type="ARBA" id="ARBA00022692"/>
    </source>
</evidence>
<proteinExistence type="inferred from homology"/>
<dbReference type="AlphaFoldDB" id="A0A7M7HJD8"/>
<keyword evidence="8" id="KW-1185">Reference proteome</keyword>